<accession>A0A6I8U491</accession>
<gene>
    <name evidence="3" type="primary">110674846</name>
</gene>
<feature type="region of interest" description="Disordered" evidence="1">
    <location>
        <begin position="22"/>
        <end position="53"/>
    </location>
</feature>
<dbReference type="Pfam" id="PF16064">
    <property type="entry name" value="DUF4806"/>
    <property type="match status" value="1"/>
</dbReference>
<keyword evidence="4" id="KW-1185">Reference proteome</keyword>
<evidence type="ECO:0000313" key="3">
    <source>
        <dbReference type="EnsemblMetazoa" id="AAEL023663-PA"/>
    </source>
</evidence>
<sequence>MSAKRTIQKKLSAAALMRAIQSQNASDEATNNFTVAPEKKDASSQTESNESVEGNDSLAIKINKCLLLLSHLNTKVDALGANQYQQPGRSSNEQINLSKITFQPVKSLADFESLEDRCRDESFVKEIVASIGNIHGRHRYTSQGATVSLRIIDYFFARNFLLQCSWTGATRSSGNKEAKKQKVPFMKFDRTIDLFYQTVLYSDPSYTLDECKTFLHRCLKNAHQRFAEVTGIRKPVSRKRKQLTNEVVPPEDRMAGGQSKDFDNIAEADTSYNEGSLVETNGNASWQVEFLEEEENLPPKWLKIEN</sequence>
<organism evidence="3 4">
    <name type="scientific">Aedes aegypti</name>
    <name type="common">Yellowfever mosquito</name>
    <name type="synonym">Culex aegypti</name>
    <dbReference type="NCBI Taxonomy" id="7159"/>
    <lineage>
        <taxon>Eukaryota</taxon>
        <taxon>Metazoa</taxon>
        <taxon>Ecdysozoa</taxon>
        <taxon>Arthropoda</taxon>
        <taxon>Hexapoda</taxon>
        <taxon>Insecta</taxon>
        <taxon>Pterygota</taxon>
        <taxon>Neoptera</taxon>
        <taxon>Endopterygota</taxon>
        <taxon>Diptera</taxon>
        <taxon>Nematocera</taxon>
        <taxon>Culicoidea</taxon>
        <taxon>Culicidae</taxon>
        <taxon>Culicinae</taxon>
        <taxon>Aedini</taxon>
        <taxon>Aedes</taxon>
        <taxon>Stegomyia</taxon>
    </lineage>
</organism>
<dbReference type="InParanoid" id="A0A6I8U491"/>
<evidence type="ECO:0000256" key="1">
    <source>
        <dbReference type="SAM" id="MobiDB-lite"/>
    </source>
</evidence>
<reference evidence="3 4" key="1">
    <citation type="submission" date="2017-06" db="EMBL/GenBank/DDBJ databases">
        <title>Aedes aegypti genome working group (AGWG) sequencing and assembly.</title>
        <authorList>
            <consortium name="Aedes aegypti Genome Working Group (AGWG)"/>
            <person name="Matthews B.J."/>
        </authorList>
    </citation>
    <scope>NUCLEOTIDE SEQUENCE [LARGE SCALE GENOMIC DNA]</scope>
    <source>
        <strain evidence="3 4">LVP_AGWG</strain>
    </source>
</reference>
<feature type="compositionally biased region" description="Polar residues" evidence="1">
    <location>
        <begin position="43"/>
        <end position="53"/>
    </location>
</feature>
<evidence type="ECO:0000259" key="2">
    <source>
        <dbReference type="Pfam" id="PF16064"/>
    </source>
</evidence>
<name>A0A6I8U491_AEDAE</name>
<dbReference type="AlphaFoldDB" id="A0A6I8U491"/>
<proteinExistence type="predicted"/>
<reference evidence="3" key="2">
    <citation type="submission" date="2020-05" db="UniProtKB">
        <authorList>
            <consortium name="EnsemblMetazoa"/>
        </authorList>
    </citation>
    <scope>IDENTIFICATION</scope>
    <source>
        <strain evidence="3">LVP_AGWG</strain>
    </source>
</reference>
<dbReference type="OrthoDB" id="7764197at2759"/>
<feature type="compositionally biased region" description="Polar residues" evidence="1">
    <location>
        <begin position="22"/>
        <end position="34"/>
    </location>
</feature>
<protein>
    <recommendedName>
        <fullName evidence="2">DUF4806 domain-containing protein</fullName>
    </recommendedName>
</protein>
<dbReference type="InterPro" id="IPR032071">
    <property type="entry name" value="DUF4806"/>
</dbReference>
<evidence type="ECO:0000313" key="4">
    <source>
        <dbReference type="Proteomes" id="UP000008820"/>
    </source>
</evidence>
<dbReference type="EnsemblMetazoa" id="AAEL023663-RA">
    <property type="protein sequence ID" value="AAEL023663-PA"/>
    <property type="gene ID" value="AAEL023663"/>
</dbReference>
<dbReference type="Proteomes" id="UP000008820">
    <property type="component" value="Chromosome 1"/>
</dbReference>
<feature type="domain" description="DUF4806" evidence="2">
    <location>
        <begin position="102"/>
        <end position="197"/>
    </location>
</feature>